<sequence>MKALLAVLLIAACPGGLLARTATAAKLRGRIIPVTAAGTNTDVEDAEDHDIQLVSARRAVLPCTFARRRLSQAGVAAAGVKSLPWCNEDSPRWWRSPPPPPPRPPPPPPPPRPPPPPPPRPPPPPPPRPPPRSSIPPLLKRLPPSPLKRYPPPKPKAPPPPPKARKPPPSPSKKSPPLPPPPLLPAWPIVLDPCGLESGVVKGKPWEWPLPCP</sequence>
<feature type="region of interest" description="Disordered" evidence="1">
    <location>
        <begin position="86"/>
        <end position="189"/>
    </location>
</feature>
<feature type="compositionally biased region" description="Pro residues" evidence="1">
    <location>
        <begin position="96"/>
        <end position="134"/>
    </location>
</feature>
<comment type="caution">
    <text evidence="3">The sequence shown here is derived from an EMBL/GenBank/DDBJ whole genome shotgun (WGS) entry which is preliminary data.</text>
</comment>
<protein>
    <submittedName>
        <fullName evidence="3">Uncharacterized protein</fullName>
    </submittedName>
</protein>
<dbReference type="AlphaFoldDB" id="A0A8J4F111"/>
<name>A0A8J4F111_9CHLO</name>
<keyword evidence="2" id="KW-0732">Signal</keyword>
<gene>
    <name evidence="3" type="ORF">Vafri_11070</name>
</gene>
<keyword evidence="4" id="KW-1185">Reference proteome</keyword>
<accession>A0A8J4F111</accession>
<feature type="signal peptide" evidence="2">
    <location>
        <begin position="1"/>
        <end position="19"/>
    </location>
</feature>
<organism evidence="3 4">
    <name type="scientific">Volvox africanus</name>
    <dbReference type="NCBI Taxonomy" id="51714"/>
    <lineage>
        <taxon>Eukaryota</taxon>
        <taxon>Viridiplantae</taxon>
        <taxon>Chlorophyta</taxon>
        <taxon>core chlorophytes</taxon>
        <taxon>Chlorophyceae</taxon>
        <taxon>CS clade</taxon>
        <taxon>Chlamydomonadales</taxon>
        <taxon>Volvocaceae</taxon>
        <taxon>Volvox</taxon>
    </lineage>
</organism>
<dbReference type="PRINTS" id="PR01217">
    <property type="entry name" value="PRICHEXTENSN"/>
</dbReference>
<proteinExistence type="predicted"/>
<evidence type="ECO:0000256" key="2">
    <source>
        <dbReference type="SAM" id="SignalP"/>
    </source>
</evidence>
<feature type="compositionally biased region" description="Pro residues" evidence="1">
    <location>
        <begin position="143"/>
        <end position="185"/>
    </location>
</feature>
<dbReference type="Proteomes" id="UP000747399">
    <property type="component" value="Unassembled WGS sequence"/>
</dbReference>
<reference evidence="3" key="1">
    <citation type="journal article" date="2021" name="Proc. Natl. Acad. Sci. U.S.A.">
        <title>Three genomes in the algal genus Volvox reveal the fate of a haploid sex-determining region after a transition to homothallism.</title>
        <authorList>
            <person name="Yamamoto K."/>
            <person name="Hamaji T."/>
            <person name="Kawai-Toyooka H."/>
            <person name="Matsuzaki R."/>
            <person name="Takahashi F."/>
            <person name="Nishimura Y."/>
            <person name="Kawachi M."/>
            <person name="Noguchi H."/>
            <person name="Minakuchi Y."/>
            <person name="Umen J.G."/>
            <person name="Toyoda A."/>
            <person name="Nozaki H."/>
        </authorList>
    </citation>
    <scope>NUCLEOTIDE SEQUENCE</scope>
    <source>
        <strain evidence="3">NIES-3780</strain>
    </source>
</reference>
<feature type="chain" id="PRO_5035275678" evidence="2">
    <location>
        <begin position="20"/>
        <end position="213"/>
    </location>
</feature>
<evidence type="ECO:0000256" key="1">
    <source>
        <dbReference type="SAM" id="MobiDB-lite"/>
    </source>
</evidence>
<dbReference type="EMBL" id="BNCO01000021">
    <property type="protein sequence ID" value="GIL55487.1"/>
    <property type="molecule type" value="Genomic_DNA"/>
</dbReference>
<evidence type="ECO:0000313" key="3">
    <source>
        <dbReference type="EMBL" id="GIL55487.1"/>
    </source>
</evidence>
<evidence type="ECO:0000313" key="4">
    <source>
        <dbReference type="Proteomes" id="UP000747399"/>
    </source>
</evidence>